<dbReference type="Proteomes" id="UP001605036">
    <property type="component" value="Unassembled WGS sequence"/>
</dbReference>
<name>A0ABD1ZJE4_9MARC</name>
<keyword evidence="2" id="KW-1185">Reference proteome</keyword>
<dbReference type="EMBL" id="JBHFFA010000001">
    <property type="protein sequence ID" value="KAL2651572.1"/>
    <property type="molecule type" value="Genomic_DNA"/>
</dbReference>
<evidence type="ECO:0008006" key="3">
    <source>
        <dbReference type="Google" id="ProtNLM"/>
    </source>
</evidence>
<protein>
    <recommendedName>
        <fullName evidence="3">t-SNARE coiled-coil homology domain-containing protein</fullName>
    </recommendedName>
</protein>
<dbReference type="AlphaFoldDB" id="A0ABD1ZJE4"/>
<evidence type="ECO:0000313" key="2">
    <source>
        <dbReference type="Proteomes" id="UP001605036"/>
    </source>
</evidence>
<comment type="caution">
    <text evidence="1">The sequence shown here is derived from an EMBL/GenBank/DDBJ whole genome shotgun (WGS) entry which is preliminary data.</text>
</comment>
<gene>
    <name evidence="1" type="ORF">R1flu_019700</name>
</gene>
<accession>A0ABD1ZJE4</accession>
<evidence type="ECO:0000313" key="1">
    <source>
        <dbReference type="EMBL" id="KAL2651572.1"/>
    </source>
</evidence>
<reference evidence="1 2" key="1">
    <citation type="submission" date="2024-09" db="EMBL/GenBank/DDBJ databases">
        <title>Chromosome-scale assembly of Riccia fluitans.</title>
        <authorList>
            <person name="Paukszto L."/>
            <person name="Sawicki J."/>
            <person name="Karawczyk K."/>
            <person name="Piernik-Szablinska J."/>
            <person name="Szczecinska M."/>
            <person name="Mazdziarz M."/>
        </authorList>
    </citation>
    <scope>NUCLEOTIDE SEQUENCE [LARGE SCALE GENOMIC DNA]</scope>
    <source>
        <strain evidence="1">Rf_01</strain>
        <tissue evidence="1">Aerial parts of the thallus</tissue>
    </source>
</reference>
<organism evidence="1 2">
    <name type="scientific">Riccia fluitans</name>
    <dbReference type="NCBI Taxonomy" id="41844"/>
    <lineage>
        <taxon>Eukaryota</taxon>
        <taxon>Viridiplantae</taxon>
        <taxon>Streptophyta</taxon>
        <taxon>Embryophyta</taxon>
        <taxon>Marchantiophyta</taxon>
        <taxon>Marchantiopsida</taxon>
        <taxon>Marchantiidae</taxon>
        <taxon>Marchantiales</taxon>
        <taxon>Ricciaceae</taxon>
        <taxon>Riccia</taxon>
    </lineage>
</organism>
<sequence>MVDAERRPYASGSQTDEVVKCPFRAFVAPSASRNVLQFCQKVVNGLLMATEVISLEEFHNHTKAGEFYDCYWVKCAIVRVVRNSTGNLMYLACASCFKENNATVKALDFSQTTSTQCCSAPLPSHRCFDRMWLLEIGLSRKNRERTVWTASKPDDTHLYIDNPSIEGLRRQFAEIGTDDASSAAAEHTALTNAIAKLGRLSLAVDDLASATDTLLRDVQQLRDDSRDIRSAIDTLPSHSAISICCSVFRCSSDCLTGFSSYCFKETGAGAVRSHSIGKRE</sequence>
<proteinExistence type="predicted"/>